<evidence type="ECO:0000313" key="2">
    <source>
        <dbReference type="EMBL" id="MBP0456347.1"/>
    </source>
</evidence>
<dbReference type="EMBL" id="JAGIQL010000004">
    <property type="protein sequence ID" value="MBP0456347.1"/>
    <property type="molecule type" value="Genomic_DNA"/>
</dbReference>
<sequence>MSDLFKMLSLEVHELRVMCAEVVKKEIFLTIDDERSTKVNELAMSRSCPAGAPGANPLLRPPGAPQVARIR</sequence>
<proteinExistence type="predicted"/>
<dbReference type="AlphaFoldDB" id="A0A940M8Q0"/>
<accession>A0A940M8Q0</accession>
<gene>
    <name evidence="2" type="ORF">JFN87_02365</name>
</gene>
<protein>
    <submittedName>
        <fullName evidence="2">Uncharacterized protein</fullName>
    </submittedName>
</protein>
<reference evidence="2" key="1">
    <citation type="submission" date="2021-03" db="EMBL/GenBank/DDBJ databases">
        <title>Whole genome sequence of Streptomyces bomunensis MMS17-BM035.</title>
        <authorList>
            <person name="Lee J.H."/>
        </authorList>
    </citation>
    <scope>NUCLEOTIDE SEQUENCE</scope>
    <source>
        <strain evidence="2">MMS17-BM035</strain>
    </source>
</reference>
<organism evidence="2 3">
    <name type="scientific">Streptomyces montanisoli</name>
    <dbReference type="NCBI Taxonomy" id="2798581"/>
    <lineage>
        <taxon>Bacteria</taxon>
        <taxon>Bacillati</taxon>
        <taxon>Actinomycetota</taxon>
        <taxon>Actinomycetes</taxon>
        <taxon>Kitasatosporales</taxon>
        <taxon>Streptomycetaceae</taxon>
        <taxon>Streptomyces</taxon>
    </lineage>
</organism>
<feature type="region of interest" description="Disordered" evidence="1">
    <location>
        <begin position="50"/>
        <end position="71"/>
    </location>
</feature>
<dbReference type="Proteomes" id="UP000670475">
    <property type="component" value="Unassembled WGS sequence"/>
</dbReference>
<keyword evidence="3" id="KW-1185">Reference proteome</keyword>
<name>A0A940M8Q0_9ACTN</name>
<evidence type="ECO:0000256" key="1">
    <source>
        <dbReference type="SAM" id="MobiDB-lite"/>
    </source>
</evidence>
<evidence type="ECO:0000313" key="3">
    <source>
        <dbReference type="Proteomes" id="UP000670475"/>
    </source>
</evidence>
<comment type="caution">
    <text evidence="2">The sequence shown here is derived from an EMBL/GenBank/DDBJ whole genome shotgun (WGS) entry which is preliminary data.</text>
</comment>
<dbReference type="RefSeq" id="WP_209338170.1">
    <property type="nucleotide sequence ID" value="NZ_JAGIQL010000004.1"/>
</dbReference>